<name>A0A3G9GJU1_9NEIS</name>
<accession>A0A3G9GJU1</accession>
<proteinExistence type="predicted"/>
<organism evidence="2 3">
    <name type="scientific">Aquitalea magnusonii</name>
    <dbReference type="NCBI Taxonomy" id="332411"/>
    <lineage>
        <taxon>Bacteria</taxon>
        <taxon>Pseudomonadati</taxon>
        <taxon>Pseudomonadota</taxon>
        <taxon>Betaproteobacteria</taxon>
        <taxon>Neisseriales</taxon>
        <taxon>Chromobacteriaceae</taxon>
        <taxon>Aquitalea</taxon>
    </lineage>
</organism>
<dbReference type="KEGG" id="amah:DLM_4090"/>
<dbReference type="Proteomes" id="UP000198290">
    <property type="component" value="Chromosome"/>
</dbReference>
<sequence length="45" mass="5204">MRRQGRRKRRWLWSTAHGKSSLGRFTRHTSPNGGGRRKAGLANRT</sequence>
<gene>
    <name evidence="2" type="ORF">DLM_4090</name>
</gene>
<reference evidence="3" key="1">
    <citation type="journal article" date="2017" name="Biotechnol. Biofuels">
        <title>Evaluation of environmental bacterial communities as a factor affecting the growth of duckweed Lemna minor.</title>
        <authorList>
            <person name="Ishizawa H."/>
            <person name="Kuroda M."/>
            <person name="Morikawa M."/>
            <person name="Ike M."/>
        </authorList>
    </citation>
    <scope>NUCLEOTIDE SEQUENCE [LARGE SCALE GENOMIC DNA]</scope>
    <source>
        <strain evidence="3">H3</strain>
    </source>
</reference>
<evidence type="ECO:0000313" key="2">
    <source>
        <dbReference type="EMBL" id="BBF87664.1"/>
    </source>
</evidence>
<reference evidence="2 3" key="2">
    <citation type="journal article" date="2017" name="Genome Announc.">
        <title>Draft genome sequence of Aquitalea magnusonii strain H3, a plant growth-promoting bacterium of duckweed Lemna minor.</title>
        <authorList>
            <person name="Ishizawa H."/>
            <person name="Kuroda M."/>
            <person name="Ike M."/>
        </authorList>
    </citation>
    <scope>NUCLEOTIDE SEQUENCE [LARGE SCALE GENOMIC DNA]</scope>
    <source>
        <strain evidence="2 3">H3</strain>
    </source>
</reference>
<dbReference type="AlphaFoldDB" id="A0A3G9GJU1"/>
<feature type="region of interest" description="Disordered" evidence="1">
    <location>
        <begin position="1"/>
        <end position="45"/>
    </location>
</feature>
<reference evidence="3" key="3">
    <citation type="journal article" date="2017" name="Plant Physiol. Biochem.">
        <title>Differential oxidative and antioxidative response of duckweed Lemna minor toward plant growth promoting/inhibiting bacteria.</title>
        <authorList>
            <person name="Ishizawa H."/>
            <person name="Kuroda M."/>
            <person name="Morikawa M."/>
            <person name="Ike M."/>
        </authorList>
    </citation>
    <scope>NUCLEOTIDE SEQUENCE [LARGE SCALE GENOMIC DNA]</scope>
    <source>
        <strain evidence="3">H3</strain>
    </source>
</reference>
<dbReference type="EMBL" id="AP018823">
    <property type="protein sequence ID" value="BBF87664.1"/>
    <property type="molecule type" value="Genomic_DNA"/>
</dbReference>
<evidence type="ECO:0000256" key="1">
    <source>
        <dbReference type="SAM" id="MobiDB-lite"/>
    </source>
</evidence>
<protein>
    <submittedName>
        <fullName evidence="2">Uncharacterized protein</fullName>
    </submittedName>
</protein>
<feature type="compositionally biased region" description="Basic residues" evidence="1">
    <location>
        <begin position="1"/>
        <end position="11"/>
    </location>
</feature>
<evidence type="ECO:0000313" key="3">
    <source>
        <dbReference type="Proteomes" id="UP000198290"/>
    </source>
</evidence>
<keyword evidence="3" id="KW-1185">Reference proteome</keyword>